<comment type="caution">
    <text evidence="2">The sequence shown here is derived from an EMBL/GenBank/DDBJ whole genome shotgun (WGS) entry which is preliminary data.</text>
</comment>
<feature type="compositionally biased region" description="Basic and acidic residues" evidence="1">
    <location>
        <begin position="29"/>
        <end position="49"/>
    </location>
</feature>
<dbReference type="AlphaFoldDB" id="A0AAD3CTB2"/>
<organism evidence="2 3">
    <name type="scientific">Chaetoceros tenuissimus</name>
    <dbReference type="NCBI Taxonomy" id="426638"/>
    <lineage>
        <taxon>Eukaryota</taxon>
        <taxon>Sar</taxon>
        <taxon>Stramenopiles</taxon>
        <taxon>Ochrophyta</taxon>
        <taxon>Bacillariophyta</taxon>
        <taxon>Coscinodiscophyceae</taxon>
        <taxon>Chaetocerotophycidae</taxon>
        <taxon>Chaetocerotales</taxon>
        <taxon>Chaetocerotaceae</taxon>
        <taxon>Chaetoceros</taxon>
    </lineage>
</organism>
<feature type="region of interest" description="Disordered" evidence="1">
    <location>
        <begin position="462"/>
        <end position="516"/>
    </location>
</feature>
<feature type="compositionally biased region" description="Low complexity" evidence="1">
    <location>
        <begin position="485"/>
        <end position="498"/>
    </location>
</feature>
<feature type="compositionally biased region" description="Basic residues" evidence="1">
    <location>
        <begin position="421"/>
        <end position="435"/>
    </location>
</feature>
<sequence length="641" mass="73076">MVEPNEILDSPAAKAKKEKSPKKKSKKERKGDKRTPETSDAEDSNKDPVDSENEDNDSSSTESADVTAAVRDERFRSLSYKGPRSEFNKFLKELKVDLGFVNIVTSVEKVKQMFVAEAELHCNKDGILGSIKWSELQIDKEATYAQICMQFLCAFFDNHMVSTIEQKDDTIEKEQKKSDRIKKNRTAFYPLKLSHACKLGPFLIALKLECNRIPMWDRCLEFSHQTSKTSKTKEKLYTYLKFHNDTSCVTSMESFDFHTANEEASYSLYLSIMASLSDDIIEELELHKDKYKLNGPTLLLKLIQMLSPALQEIRLETSRYFDNILDTMVESKWNILVKAPEIRRKFHERRNAGGSTEDIYGKVTDAFAHCDDDAYKSHHSNFLQNHPNPKANGDTVLEYLFHASKVTKKLINHGTWNCAIPKHHDKSSASKSKKRKGDEDIAAFAASAKKIKQEYEAKIKSRDNTINQLKKQANVSERRSDKKTSGPSKPGKPPKISKQAPTKKQETSSDGRPPKGLYSNVFTSDYYGPKCYCENKQDWMNFITGTSLSDSDKRTATKHGFNIVTKHGEFIWYWCKYCDRMGGHRAFKCKNKDESSGARPAPKAYVASISSEKKDDKQEEEEEEENYSSSDDDDSDFGEDA</sequence>
<feature type="compositionally biased region" description="Acidic residues" evidence="1">
    <location>
        <begin position="618"/>
        <end position="641"/>
    </location>
</feature>
<name>A0AAD3CTB2_9STRA</name>
<gene>
    <name evidence="2" type="ORF">CTEN210_06725</name>
</gene>
<feature type="compositionally biased region" description="Polar residues" evidence="1">
    <location>
        <begin position="464"/>
        <end position="475"/>
    </location>
</feature>
<feature type="region of interest" description="Disordered" evidence="1">
    <location>
        <begin position="1"/>
        <end position="67"/>
    </location>
</feature>
<feature type="region of interest" description="Disordered" evidence="1">
    <location>
        <begin position="418"/>
        <end position="438"/>
    </location>
</feature>
<dbReference type="EMBL" id="BLLK01000038">
    <property type="protein sequence ID" value="GFH50249.1"/>
    <property type="molecule type" value="Genomic_DNA"/>
</dbReference>
<proteinExistence type="predicted"/>
<evidence type="ECO:0000313" key="2">
    <source>
        <dbReference type="EMBL" id="GFH50249.1"/>
    </source>
</evidence>
<accession>A0AAD3CTB2</accession>
<evidence type="ECO:0000256" key="1">
    <source>
        <dbReference type="SAM" id="MobiDB-lite"/>
    </source>
</evidence>
<feature type="compositionally biased region" description="Basic and acidic residues" evidence="1">
    <location>
        <begin position="503"/>
        <end position="513"/>
    </location>
</feature>
<feature type="compositionally biased region" description="Basic residues" evidence="1">
    <location>
        <begin position="14"/>
        <end position="28"/>
    </location>
</feature>
<dbReference type="Proteomes" id="UP001054902">
    <property type="component" value="Unassembled WGS sequence"/>
</dbReference>
<protein>
    <submittedName>
        <fullName evidence="2">Uncharacterized protein</fullName>
    </submittedName>
</protein>
<evidence type="ECO:0000313" key="3">
    <source>
        <dbReference type="Proteomes" id="UP001054902"/>
    </source>
</evidence>
<feature type="region of interest" description="Disordered" evidence="1">
    <location>
        <begin position="590"/>
        <end position="641"/>
    </location>
</feature>
<reference evidence="2 3" key="1">
    <citation type="journal article" date="2021" name="Sci. Rep.">
        <title>The genome of the diatom Chaetoceros tenuissimus carries an ancient integrated fragment of an extant virus.</title>
        <authorList>
            <person name="Hongo Y."/>
            <person name="Kimura K."/>
            <person name="Takaki Y."/>
            <person name="Yoshida Y."/>
            <person name="Baba S."/>
            <person name="Kobayashi G."/>
            <person name="Nagasaki K."/>
            <person name="Hano T."/>
            <person name="Tomaru Y."/>
        </authorList>
    </citation>
    <scope>NUCLEOTIDE SEQUENCE [LARGE SCALE GENOMIC DNA]</scope>
    <source>
        <strain evidence="2 3">NIES-3715</strain>
    </source>
</reference>
<keyword evidence="3" id="KW-1185">Reference proteome</keyword>